<sequence>MLRITTTGAAGALLLGTLTAVPAYADEQASITLAASPDSVDPDRPTTTITGKVVGADGAPAGGVAVDLSSGAGEINDATTETDGTFTATLRSNGEGNGGVAVWAYVPTLQIRSDYLIVKIVRVRPEMTLVADRTRLDEGRPLTLSGSLSYHGKPVSWRRVYIDPGSHGNCSAPMYRMELQTDADGRFSRTFKPTCTAGYTAHSTEGGFYEATSASLARIAVRPATKISLAATMDAFGRFQASGGLQAPSAGGDMNGKQVLLEYSPNSRTGWKVIRRMKISYGQFSARFQVNNSGYWRARFAGDTTAQPSTSPVRKTWRWTTRMSKLKASPTRVRKNRYIAVSGTLSRWYPAKNGLGAFPGQKVRIIFRFRGKKTWYHAKWVKTDRKGRYSAKVRAYGDSYFAAIFAGTRDTWATGTLNDRYVDTYAVPAPQRPSGPPPVITVQPWRSGQ</sequence>
<protein>
    <recommendedName>
        <fullName evidence="5">Carboxypeptidase regulatory-like domain-containing protein</fullName>
    </recommendedName>
</protein>
<dbReference type="Gene3D" id="2.60.40.10">
    <property type="entry name" value="Immunoglobulins"/>
    <property type="match status" value="1"/>
</dbReference>
<keyword evidence="2" id="KW-0732">Signal</keyword>
<name>A0ABN3Q1I6_9ACTN</name>
<reference evidence="3 4" key="1">
    <citation type="journal article" date="2019" name="Int. J. Syst. Evol. Microbiol.">
        <title>The Global Catalogue of Microorganisms (GCM) 10K type strain sequencing project: providing services to taxonomists for standard genome sequencing and annotation.</title>
        <authorList>
            <consortium name="The Broad Institute Genomics Platform"/>
            <consortium name="The Broad Institute Genome Sequencing Center for Infectious Disease"/>
            <person name="Wu L."/>
            <person name="Ma J."/>
        </authorList>
    </citation>
    <scope>NUCLEOTIDE SEQUENCE [LARGE SCALE GENOMIC DNA]</scope>
    <source>
        <strain evidence="3 4">JCM 6833</strain>
    </source>
</reference>
<dbReference type="SUPFAM" id="SSF49373">
    <property type="entry name" value="Invasin/intimin cell-adhesion fragments"/>
    <property type="match status" value="1"/>
</dbReference>
<feature type="region of interest" description="Disordered" evidence="1">
    <location>
        <begin position="429"/>
        <end position="449"/>
    </location>
</feature>
<feature type="compositionally biased region" description="Pro residues" evidence="1">
    <location>
        <begin position="430"/>
        <end position="439"/>
    </location>
</feature>
<dbReference type="InterPro" id="IPR008964">
    <property type="entry name" value="Invasin/intimin_cell_adhesion"/>
</dbReference>
<feature type="signal peptide" evidence="2">
    <location>
        <begin position="1"/>
        <end position="25"/>
    </location>
</feature>
<keyword evidence="4" id="KW-1185">Reference proteome</keyword>
<evidence type="ECO:0000313" key="3">
    <source>
        <dbReference type="EMBL" id="GAA2612247.1"/>
    </source>
</evidence>
<proteinExistence type="predicted"/>
<evidence type="ECO:0000256" key="2">
    <source>
        <dbReference type="SAM" id="SignalP"/>
    </source>
</evidence>
<evidence type="ECO:0008006" key="5">
    <source>
        <dbReference type="Google" id="ProtNLM"/>
    </source>
</evidence>
<organism evidence="3 4">
    <name type="scientific">Actinomadura fulvescens</name>
    <dbReference type="NCBI Taxonomy" id="46160"/>
    <lineage>
        <taxon>Bacteria</taxon>
        <taxon>Bacillati</taxon>
        <taxon>Actinomycetota</taxon>
        <taxon>Actinomycetes</taxon>
        <taxon>Streptosporangiales</taxon>
        <taxon>Thermomonosporaceae</taxon>
        <taxon>Actinomadura</taxon>
    </lineage>
</organism>
<feature type="chain" id="PRO_5046217272" description="Carboxypeptidase regulatory-like domain-containing protein" evidence="2">
    <location>
        <begin position="26"/>
        <end position="449"/>
    </location>
</feature>
<gene>
    <name evidence="3" type="ORF">GCM10010411_53710</name>
</gene>
<comment type="caution">
    <text evidence="3">The sequence shown here is derived from an EMBL/GenBank/DDBJ whole genome shotgun (WGS) entry which is preliminary data.</text>
</comment>
<evidence type="ECO:0000256" key="1">
    <source>
        <dbReference type="SAM" id="MobiDB-lite"/>
    </source>
</evidence>
<dbReference type="InterPro" id="IPR013783">
    <property type="entry name" value="Ig-like_fold"/>
</dbReference>
<evidence type="ECO:0000313" key="4">
    <source>
        <dbReference type="Proteomes" id="UP001501509"/>
    </source>
</evidence>
<dbReference type="EMBL" id="BAAATD010000007">
    <property type="protein sequence ID" value="GAA2612247.1"/>
    <property type="molecule type" value="Genomic_DNA"/>
</dbReference>
<dbReference type="RefSeq" id="WP_344545210.1">
    <property type="nucleotide sequence ID" value="NZ_BAAATD010000007.1"/>
</dbReference>
<accession>A0ABN3Q1I6</accession>
<dbReference type="Proteomes" id="UP001501509">
    <property type="component" value="Unassembled WGS sequence"/>
</dbReference>